<gene>
    <name evidence="10" type="ORF">A3C24_04415</name>
</gene>
<dbReference type="EMBL" id="MFZM01000032">
    <property type="protein sequence ID" value="OGK22833.1"/>
    <property type="molecule type" value="Genomic_DNA"/>
</dbReference>
<comment type="subcellular location">
    <subcellularLocation>
        <location evidence="1">Endomembrane system</location>
        <topology evidence="1">Multi-pass membrane protein</topology>
    </subcellularLocation>
    <subcellularLocation>
        <location evidence="2">Endoplasmic reticulum membrane</location>
    </subcellularLocation>
</comment>
<feature type="transmembrane region" description="Helical" evidence="9">
    <location>
        <begin position="371"/>
        <end position="390"/>
    </location>
</feature>
<feature type="transmembrane region" description="Helical" evidence="9">
    <location>
        <begin position="331"/>
        <end position="351"/>
    </location>
</feature>
<feature type="transmembrane region" description="Helical" evidence="9">
    <location>
        <begin position="279"/>
        <end position="301"/>
    </location>
</feature>
<evidence type="ECO:0000256" key="4">
    <source>
        <dbReference type="ARBA" id="ARBA00022679"/>
    </source>
</evidence>
<evidence type="ECO:0000256" key="6">
    <source>
        <dbReference type="ARBA" id="ARBA00022824"/>
    </source>
</evidence>
<evidence type="ECO:0000313" key="11">
    <source>
        <dbReference type="Proteomes" id="UP000177159"/>
    </source>
</evidence>
<reference evidence="10 11" key="1">
    <citation type="journal article" date="2016" name="Nat. Commun.">
        <title>Thousands of microbial genomes shed light on interconnected biogeochemical processes in an aquifer system.</title>
        <authorList>
            <person name="Anantharaman K."/>
            <person name="Brown C.T."/>
            <person name="Hug L.A."/>
            <person name="Sharon I."/>
            <person name="Castelle C.J."/>
            <person name="Probst A.J."/>
            <person name="Thomas B.C."/>
            <person name="Singh A."/>
            <person name="Wilkins M.J."/>
            <person name="Karaoz U."/>
            <person name="Brodie E.L."/>
            <person name="Williams K.H."/>
            <person name="Hubbard S.S."/>
            <person name="Banfield J.F."/>
        </authorList>
    </citation>
    <scope>NUCLEOTIDE SEQUENCE [LARGE SCALE GENOMIC DNA]</scope>
</reference>
<proteinExistence type="predicted"/>
<feature type="transmembrane region" description="Helical" evidence="9">
    <location>
        <begin position="180"/>
        <end position="205"/>
    </location>
</feature>
<keyword evidence="4" id="KW-0808">Transferase</keyword>
<feature type="transmembrane region" description="Helical" evidence="9">
    <location>
        <begin position="136"/>
        <end position="160"/>
    </location>
</feature>
<accession>A0A1F7GVD1</accession>
<evidence type="ECO:0000256" key="5">
    <source>
        <dbReference type="ARBA" id="ARBA00022692"/>
    </source>
</evidence>
<evidence type="ECO:0000256" key="2">
    <source>
        <dbReference type="ARBA" id="ARBA00004586"/>
    </source>
</evidence>
<dbReference type="GO" id="GO:0012505">
    <property type="term" value="C:endomembrane system"/>
    <property type="evidence" value="ECO:0007669"/>
    <property type="project" value="UniProtKB-SubCell"/>
</dbReference>
<sequence length="589" mass="68435">MLKKIIFILLGIALIYTRFINLDWGKPYPFHPDENNMVRAIEQLNCRIQLSDFKTQGLKNCLNPNFFAYGQPPLYFAYAVSKVSRSIEPRIALRLISALSSIANALILLKILAIVFKDERKKLLKLSLLIITFSPYFIQFSHFGTTESFLMLLYSLIILFSLKMVSNDRFRVSNLLLLSIISGLAIATKLSALAFIAVPIVTLLVRNYKNLRKFLFFNSLFLLLAIFFVFVFSPHNAISFKDFLGTMEYETAVGRGLTKVFYTRQFEFSIPILFQFTKIFPYTLGWPVLVMALVGFFGLSWKDIKINVLRVAFITFLLPSAFLYAKWTRFISPILPIFTLFAILLLEKMWFAIQNSKHSIRTIRYLIPNTLYLILICITLLPGIAYISVYRTPDVRVQASEWMHKNIPDGSYILSETANVVDIPVYIPNPSLKPLSYSVASFDFYGLDENPSLVPLLENHIEQADYIVIPSRRIFADHTCEWPDEGIKQKVLGIRYKVLGIRYFANVLNGYTPIRCERLQSLYPQTYEYYRKLFSKELGFEKVAEFSSYPKIELFGWKFLEFPDEKAEETWTVFDHPVIRVYKRMEKKY</sequence>
<dbReference type="AlphaFoldDB" id="A0A1F7GVD1"/>
<protein>
    <submittedName>
        <fullName evidence="10">Uncharacterized protein</fullName>
    </submittedName>
</protein>
<feature type="transmembrane region" description="Helical" evidence="9">
    <location>
        <begin position="214"/>
        <end position="233"/>
    </location>
</feature>
<dbReference type="Pfam" id="PF03901">
    <property type="entry name" value="Glyco_transf_22"/>
    <property type="match status" value="1"/>
</dbReference>
<keyword evidence="5 9" id="KW-0812">Transmembrane</keyword>
<feature type="transmembrane region" description="Helical" evidence="9">
    <location>
        <begin position="91"/>
        <end position="116"/>
    </location>
</feature>
<evidence type="ECO:0000256" key="3">
    <source>
        <dbReference type="ARBA" id="ARBA00022676"/>
    </source>
</evidence>
<name>A0A1F7GVD1_9BACT</name>
<dbReference type="InterPro" id="IPR005599">
    <property type="entry name" value="GPI_mannosylTrfase"/>
</dbReference>
<keyword evidence="7 9" id="KW-1133">Transmembrane helix</keyword>
<evidence type="ECO:0000256" key="1">
    <source>
        <dbReference type="ARBA" id="ARBA00004127"/>
    </source>
</evidence>
<keyword evidence="6" id="KW-0256">Endoplasmic reticulum</keyword>
<evidence type="ECO:0000256" key="9">
    <source>
        <dbReference type="SAM" id="Phobius"/>
    </source>
</evidence>
<dbReference type="Proteomes" id="UP000177159">
    <property type="component" value="Unassembled WGS sequence"/>
</dbReference>
<keyword evidence="3" id="KW-0328">Glycosyltransferase</keyword>
<comment type="caution">
    <text evidence="10">The sequence shown here is derived from an EMBL/GenBank/DDBJ whole genome shotgun (WGS) entry which is preliminary data.</text>
</comment>
<dbReference type="GO" id="GO:0016757">
    <property type="term" value="F:glycosyltransferase activity"/>
    <property type="evidence" value="ECO:0007669"/>
    <property type="project" value="UniProtKB-KW"/>
</dbReference>
<evidence type="ECO:0000256" key="8">
    <source>
        <dbReference type="ARBA" id="ARBA00023136"/>
    </source>
</evidence>
<feature type="transmembrane region" description="Helical" evidence="9">
    <location>
        <begin position="308"/>
        <end position="325"/>
    </location>
</feature>
<organism evidence="10 11">
    <name type="scientific">Candidatus Roizmanbacteria bacterium RIFCSPHIGHO2_02_FULL_37_24</name>
    <dbReference type="NCBI Taxonomy" id="1802037"/>
    <lineage>
        <taxon>Bacteria</taxon>
        <taxon>Candidatus Roizmaniibacteriota</taxon>
    </lineage>
</organism>
<evidence type="ECO:0000256" key="7">
    <source>
        <dbReference type="ARBA" id="ARBA00022989"/>
    </source>
</evidence>
<evidence type="ECO:0000313" key="10">
    <source>
        <dbReference type="EMBL" id="OGK22833.1"/>
    </source>
</evidence>
<keyword evidence="8 9" id="KW-0472">Membrane</keyword>